<protein>
    <recommendedName>
        <fullName evidence="3">N-acetyltransferase domain-containing protein</fullName>
    </recommendedName>
</protein>
<dbReference type="InterPro" id="IPR050832">
    <property type="entry name" value="Bact_Acetyltransf"/>
</dbReference>
<feature type="domain" description="N-acetyltransferase" evidence="3">
    <location>
        <begin position="1"/>
        <end position="173"/>
    </location>
</feature>
<dbReference type="Gene3D" id="3.40.630.30">
    <property type="match status" value="1"/>
</dbReference>
<sequence length="173" mass="18796">MQITQWTAADLSAHLDSMTDLLHACVHAGASIGFVLPHPRDEARAFWQTAILPAVTAGDRALFVATADGALLGSAQLIMATPANQPHRAEVSKVLVHPDARRRGIARALMRQLETHARAHGKTLLTLDTRTGDMAEPLYLSEGFKAAGVIPGYCLSHDHQSWDSTTYMYKTLT</sequence>
<evidence type="ECO:0000256" key="2">
    <source>
        <dbReference type="ARBA" id="ARBA00023315"/>
    </source>
</evidence>
<keyword evidence="5" id="KW-1185">Reference proteome</keyword>
<dbReference type="GO" id="GO:0016747">
    <property type="term" value="F:acyltransferase activity, transferring groups other than amino-acyl groups"/>
    <property type="evidence" value="ECO:0007669"/>
    <property type="project" value="InterPro"/>
</dbReference>
<dbReference type="InterPro" id="IPR016181">
    <property type="entry name" value="Acyl_CoA_acyltransferase"/>
</dbReference>
<accession>A0A521EVP1</accession>
<dbReference type="Pfam" id="PF00583">
    <property type="entry name" value="Acetyltransf_1"/>
    <property type="match status" value="1"/>
</dbReference>
<dbReference type="Proteomes" id="UP000316030">
    <property type="component" value="Unassembled WGS sequence"/>
</dbReference>
<gene>
    <name evidence="4" type="ORF">SAMN06265173_12055</name>
</gene>
<organism evidence="4 5">
    <name type="scientific">Thalassovita litoralis</name>
    <dbReference type="NCBI Taxonomy" id="1010611"/>
    <lineage>
        <taxon>Bacteria</taxon>
        <taxon>Pseudomonadati</taxon>
        <taxon>Pseudomonadota</taxon>
        <taxon>Alphaproteobacteria</taxon>
        <taxon>Rhodobacterales</taxon>
        <taxon>Roseobacteraceae</taxon>
        <taxon>Thalassovita</taxon>
    </lineage>
</organism>
<dbReference type="PANTHER" id="PTHR43877">
    <property type="entry name" value="AMINOALKYLPHOSPHONATE N-ACETYLTRANSFERASE-RELATED-RELATED"/>
    <property type="match status" value="1"/>
</dbReference>
<proteinExistence type="predicted"/>
<dbReference type="EMBL" id="FXTO01000020">
    <property type="protein sequence ID" value="SMO87975.1"/>
    <property type="molecule type" value="Genomic_DNA"/>
</dbReference>
<dbReference type="OrthoDB" id="3389160at2"/>
<dbReference type="AlphaFoldDB" id="A0A521EVP1"/>
<keyword evidence="2" id="KW-0012">Acyltransferase</keyword>
<reference evidence="4 5" key="1">
    <citation type="submission" date="2017-05" db="EMBL/GenBank/DDBJ databases">
        <authorList>
            <person name="Varghese N."/>
            <person name="Submissions S."/>
        </authorList>
    </citation>
    <scope>NUCLEOTIDE SEQUENCE [LARGE SCALE GENOMIC DNA]</scope>
    <source>
        <strain evidence="4 5">DSM 29506</strain>
    </source>
</reference>
<dbReference type="CDD" id="cd04301">
    <property type="entry name" value="NAT_SF"/>
    <property type="match status" value="1"/>
</dbReference>
<evidence type="ECO:0000313" key="5">
    <source>
        <dbReference type="Proteomes" id="UP000316030"/>
    </source>
</evidence>
<name>A0A521EVP1_9RHOB</name>
<evidence type="ECO:0000256" key="1">
    <source>
        <dbReference type="ARBA" id="ARBA00022679"/>
    </source>
</evidence>
<evidence type="ECO:0000313" key="4">
    <source>
        <dbReference type="EMBL" id="SMO87975.1"/>
    </source>
</evidence>
<dbReference type="SUPFAM" id="SSF55729">
    <property type="entry name" value="Acyl-CoA N-acyltransferases (Nat)"/>
    <property type="match status" value="1"/>
</dbReference>
<evidence type="ECO:0000259" key="3">
    <source>
        <dbReference type="PROSITE" id="PS51186"/>
    </source>
</evidence>
<dbReference type="PROSITE" id="PS51186">
    <property type="entry name" value="GNAT"/>
    <property type="match status" value="1"/>
</dbReference>
<dbReference type="RefSeq" id="WP_142494102.1">
    <property type="nucleotide sequence ID" value="NZ_FXTO01000020.1"/>
</dbReference>
<keyword evidence="1" id="KW-0808">Transferase</keyword>
<dbReference type="InterPro" id="IPR000182">
    <property type="entry name" value="GNAT_dom"/>
</dbReference>